<dbReference type="InterPro" id="IPR050627">
    <property type="entry name" value="Nitroreductase/BluB"/>
</dbReference>
<reference evidence="3" key="1">
    <citation type="journal article" date="2019" name="Int. J. Syst. Evol. Microbiol.">
        <title>The Global Catalogue of Microorganisms (GCM) 10K type strain sequencing project: providing services to taxonomists for standard genome sequencing and annotation.</title>
        <authorList>
            <consortium name="The Broad Institute Genomics Platform"/>
            <consortium name="The Broad Institute Genome Sequencing Center for Infectious Disease"/>
            <person name="Wu L."/>
            <person name="Ma J."/>
        </authorList>
    </citation>
    <scope>NUCLEOTIDE SEQUENCE [LARGE SCALE GENOMIC DNA]</scope>
    <source>
        <strain evidence="3">CGMCC 4.7289</strain>
    </source>
</reference>
<dbReference type="RefSeq" id="WP_253752843.1">
    <property type="nucleotide sequence ID" value="NZ_JAMZDZ010000001.1"/>
</dbReference>
<protein>
    <submittedName>
        <fullName evidence="2">Acg family FMN-binding oxidoreductase</fullName>
    </submittedName>
</protein>
<evidence type="ECO:0000313" key="2">
    <source>
        <dbReference type="EMBL" id="MFC4132657.1"/>
    </source>
</evidence>
<dbReference type="NCBIfam" id="NF047509">
    <property type="entry name" value="Rv3131_FMN_oxido"/>
    <property type="match status" value="1"/>
</dbReference>
<feature type="region of interest" description="Disordered" evidence="1">
    <location>
        <begin position="307"/>
        <end position="326"/>
    </location>
</feature>
<evidence type="ECO:0000256" key="1">
    <source>
        <dbReference type="SAM" id="MobiDB-lite"/>
    </source>
</evidence>
<proteinExistence type="predicted"/>
<dbReference type="InterPro" id="IPR000415">
    <property type="entry name" value="Nitroreductase-like"/>
</dbReference>
<gene>
    <name evidence="2" type="ORF">ACFOZ4_18770</name>
</gene>
<sequence>MAANTNTDAPVPDILAHAAETASAAPSIHNSQPWRWEVDGDRLELYAERSRQLTATDPEGRMLTISCGTSLHHARLALAGWGWQAEVDRFPDGDGDLLARIRLAGAIPITAEAEQLLRTIGHRHTDRRPVANRPVPSDALQALAAAAYAEGARLQLLHVEQVDDLASATAHAAEIDAADPTIQNELSEWTGGERSQLGLPDEVIPSRPPQTNVPSREFSGSGSLQIGDNHDKSASYGLLYGDEDNPLGWLRGGEALSALWLTAVRLGLGIMPISEPVEVPAGRQILRRTLSYLGWPYLAVRVGVPADETEPEATPRLPASETVHKH</sequence>
<dbReference type="PANTHER" id="PTHR23026:SF123">
    <property type="entry name" value="NAD(P)H NITROREDUCTASE RV3131-RELATED"/>
    <property type="match status" value="1"/>
</dbReference>
<feature type="region of interest" description="Disordered" evidence="1">
    <location>
        <begin position="192"/>
        <end position="226"/>
    </location>
</feature>
<dbReference type="Gene3D" id="3.40.109.10">
    <property type="entry name" value="NADH Oxidase"/>
    <property type="match status" value="1"/>
</dbReference>
<dbReference type="PANTHER" id="PTHR23026">
    <property type="entry name" value="NADPH NITROREDUCTASE"/>
    <property type="match status" value="1"/>
</dbReference>
<keyword evidence="3" id="KW-1185">Reference proteome</keyword>
<organism evidence="2 3">
    <name type="scientific">Hamadaea flava</name>
    <dbReference type="NCBI Taxonomy" id="1742688"/>
    <lineage>
        <taxon>Bacteria</taxon>
        <taxon>Bacillati</taxon>
        <taxon>Actinomycetota</taxon>
        <taxon>Actinomycetes</taxon>
        <taxon>Micromonosporales</taxon>
        <taxon>Micromonosporaceae</taxon>
        <taxon>Hamadaea</taxon>
    </lineage>
</organism>
<feature type="compositionally biased region" description="Polar residues" evidence="1">
    <location>
        <begin position="209"/>
        <end position="226"/>
    </location>
</feature>
<dbReference type="Proteomes" id="UP001595816">
    <property type="component" value="Unassembled WGS sequence"/>
</dbReference>
<name>A0ABV8LQR4_9ACTN</name>
<accession>A0ABV8LQR4</accession>
<dbReference type="EMBL" id="JBHSAY010000009">
    <property type="protein sequence ID" value="MFC4132657.1"/>
    <property type="molecule type" value="Genomic_DNA"/>
</dbReference>
<evidence type="ECO:0000313" key="3">
    <source>
        <dbReference type="Proteomes" id="UP001595816"/>
    </source>
</evidence>
<dbReference type="SUPFAM" id="SSF55469">
    <property type="entry name" value="FMN-dependent nitroreductase-like"/>
    <property type="match status" value="1"/>
</dbReference>
<comment type="caution">
    <text evidence="2">The sequence shown here is derived from an EMBL/GenBank/DDBJ whole genome shotgun (WGS) entry which is preliminary data.</text>
</comment>